<evidence type="ECO:0000313" key="13">
    <source>
        <dbReference type="Proteomes" id="UP000001631"/>
    </source>
</evidence>
<name>C0NR52_AJECG</name>
<keyword evidence="9 11" id="KW-0472">Membrane</keyword>
<dbReference type="GO" id="GO:1990529">
    <property type="term" value="C:glycosylphosphatidylinositol-mannosyltransferase I complex"/>
    <property type="evidence" value="ECO:0007669"/>
    <property type="project" value="TreeGrafter"/>
</dbReference>
<dbReference type="UniPathway" id="UPA00196"/>
<dbReference type="SMART" id="SM00780">
    <property type="entry name" value="PIG-X"/>
    <property type="match status" value="1"/>
</dbReference>
<feature type="transmembrane region" description="Helical" evidence="11">
    <location>
        <begin position="459"/>
        <end position="477"/>
    </location>
</feature>
<accession>C0NR52</accession>
<evidence type="ECO:0000256" key="9">
    <source>
        <dbReference type="ARBA" id="ARBA00023136"/>
    </source>
</evidence>
<dbReference type="RefSeq" id="XP_045286647.1">
    <property type="nucleotide sequence ID" value="XM_045432531.1"/>
</dbReference>
<dbReference type="AlphaFoldDB" id="C0NR52"/>
<dbReference type="FunCoup" id="C0NR52">
    <property type="interactions" value="39"/>
</dbReference>
<reference evidence="12" key="1">
    <citation type="submission" date="2009-02" db="EMBL/GenBank/DDBJ databases">
        <title>The Genome Sequence of Ajellomyces capsulatus strain G186AR.</title>
        <authorList>
            <consortium name="The Broad Institute Genome Sequencing Platform"/>
            <person name="Champion M."/>
            <person name="Cuomo C."/>
            <person name="Ma L.-J."/>
            <person name="Henn M.R."/>
            <person name="Sil A."/>
            <person name="Goldman B."/>
            <person name="Young S.K."/>
            <person name="Kodira C.D."/>
            <person name="Zeng Q."/>
            <person name="Koehrsen M."/>
            <person name="Alvarado L."/>
            <person name="Berlin A."/>
            <person name="Borenstein D."/>
            <person name="Chen Z."/>
            <person name="Engels R."/>
            <person name="Freedman E."/>
            <person name="Gellesch M."/>
            <person name="Goldberg J."/>
            <person name="Griggs A."/>
            <person name="Gujja S."/>
            <person name="Heiman D."/>
            <person name="Hepburn T."/>
            <person name="Howarth C."/>
            <person name="Jen D."/>
            <person name="Larson L."/>
            <person name="Lewis B."/>
            <person name="Mehta T."/>
            <person name="Park D."/>
            <person name="Pearson M."/>
            <person name="Roberts A."/>
            <person name="Saif S."/>
            <person name="Shea T."/>
            <person name="Shenoy N."/>
            <person name="Sisk P."/>
            <person name="Stolte C."/>
            <person name="Sykes S."/>
            <person name="Walk T."/>
            <person name="White J."/>
            <person name="Yandava C."/>
            <person name="Klein B."/>
            <person name="McEwen J.G."/>
            <person name="Puccia R."/>
            <person name="Goldman G.H."/>
            <person name="Felipe M.S."/>
            <person name="Nino-Vega G."/>
            <person name="San-Blas G."/>
            <person name="Taylor J."/>
            <person name="Mendoza L."/>
            <person name="Galagan J."/>
            <person name="Nusbaum C."/>
            <person name="Birren B."/>
        </authorList>
    </citation>
    <scope>NUCLEOTIDE SEQUENCE</scope>
    <source>
        <strain evidence="12">G186AR</strain>
    </source>
</reference>
<comment type="function">
    <text evidence="11">Required for proper folding and/or the stability of a subset of proteins in the endoplasmic reticulum. Component of glycosylphosphatidylinositol-mannosyltransferase 1 which transfers the first of the 4 mannoses in the GPI-anchor precursors during GPI-anchor biosynthesis. Probably acts by stabilizing the mannosyltransferase GPI14.</text>
</comment>
<evidence type="ECO:0000256" key="1">
    <source>
        <dbReference type="ARBA" id="ARBA00004643"/>
    </source>
</evidence>
<dbReference type="InParanoid" id="C0NR52"/>
<comment type="pathway">
    <text evidence="2 11">Glycolipid biosynthesis; glycosylphosphatidylinositol-anchor biosynthesis.</text>
</comment>
<comment type="similarity">
    <text evidence="3 11">Belongs to the PIGX family.</text>
</comment>
<evidence type="ECO:0000313" key="12">
    <source>
        <dbReference type="EMBL" id="EEH06166.1"/>
    </source>
</evidence>
<dbReference type="GO" id="GO:0006506">
    <property type="term" value="P:GPI anchor biosynthetic process"/>
    <property type="evidence" value="ECO:0007669"/>
    <property type="project" value="UniProtKB-UniPathway"/>
</dbReference>
<dbReference type="STRING" id="447093.C0NR52"/>
<evidence type="ECO:0000256" key="3">
    <source>
        <dbReference type="ARBA" id="ARBA00010345"/>
    </source>
</evidence>
<evidence type="ECO:0000256" key="10">
    <source>
        <dbReference type="ARBA" id="ARBA00023180"/>
    </source>
</evidence>
<dbReference type="InterPro" id="IPR013233">
    <property type="entry name" value="PIG-X/PBN1"/>
</dbReference>
<dbReference type="Proteomes" id="UP000001631">
    <property type="component" value="Unassembled WGS sequence"/>
</dbReference>
<dbReference type="GeneID" id="69038498"/>
<dbReference type="GO" id="GO:0005789">
    <property type="term" value="C:endoplasmic reticulum membrane"/>
    <property type="evidence" value="ECO:0007669"/>
    <property type="project" value="UniProtKB-SubCell"/>
</dbReference>
<evidence type="ECO:0000256" key="11">
    <source>
        <dbReference type="RuleBase" id="RU366056"/>
    </source>
</evidence>
<organism evidence="12 13">
    <name type="scientific">Ajellomyces capsulatus (strain G186AR / H82 / ATCC MYA-2454 / RMSCC 2432)</name>
    <name type="common">Darling's disease fungus</name>
    <name type="synonym">Histoplasma capsulatum</name>
    <dbReference type="NCBI Taxonomy" id="447093"/>
    <lineage>
        <taxon>Eukaryota</taxon>
        <taxon>Fungi</taxon>
        <taxon>Dikarya</taxon>
        <taxon>Ascomycota</taxon>
        <taxon>Pezizomycotina</taxon>
        <taxon>Eurotiomycetes</taxon>
        <taxon>Eurotiomycetidae</taxon>
        <taxon>Onygenales</taxon>
        <taxon>Ajellomycetaceae</taxon>
        <taxon>Histoplasma</taxon>
    </lineage>
</organism>
<protein>
    <recommendedName>
        <fullName evidence="4 11">Protein PBN1</fullName>
    </recommendedName>
</protein>
<dbReference type="PANTHER" id="PTHR28533">
    <property type="entry name" value="PROTEIN PBN1"/>
    <property type="match status" value="1"/>
</dbReference>
<dbReference type="Pfam" id="PF08320">
    <property type="entry name" value="PIG-X"/>
    <property type="match status" value="1"/>
</dbReference>
<dbReference type="HOGENOM" id="CLU_030047_0_0_1"/>
<evidence type="ECO:0000256" key="7">
    <source>
        <dbReference type="ARBA" id="ARBA00022824"/>
    </source>
</evidence>
<keyword evidence="6 11" id="KW-0812">Transmembrane</keyword>
<evidence type="ECO:0000256" key="4">
    <source>
        <dbReference type="ARBA" id="ARBA00020410"/>
    </source>
</evidence>
<dbReference type="EMBL" id="GG663369">
    <property type="protein sequence ID" value="EEH06166.1"/>
    <property type="molecule type" value="Genomic_DNA"/>
</dbReference>
<dbReference type="InterPro" id="IPR042322">
    <property type="entry name" value="Pbn1"/>
</dbReference>
<proteinExistence type="inferred from homology"/>
<keyword evidence="13" id="KW-1185">Reference proteome</keyword>
<evidence type="ECO:0000256" key="5">
    <source>
        <dbReference type="ARBA" id="ARBA00022502"/>
    </source>
</evidence>
<keyword evidence="8 11" id="KW-1133">Transmembrane helix</keyword>
<sequence length="501" mass="55901">MKKRITFIHDGEGKFDPKQVILRNDSLTVQSLHAALQEKYTFTFNELPQETSFILAPMLARRFTSNPPVQFHQLVPSLDEFVTYVQHKICSLRGDEHKITCQSHVNSFLSADSLDIDYDSISQTLTVAAYWSKPPQKGGWTETIEKRETATDQVEVGILALERAIKPEDLSVGGFLAVLGEDQSLKPALFSFPSRHHPLLYSSKYTISFRHPTGLHPTLQISIPRSSLSEPPPRAPPDSECSLHTYLTLPSSLFADKYQLSTTDPLFLQSHNLLSLRAIAGETDLEAPDWVTDRWGSSLLLELATPLSRPSRKHKTTYVNGNHNDDDNDDYDEDDWQITIPLHLRYLHPSPSGYRNISVPWPVVFWACAPEDGGEGETAGGGKTMGINPFDRVGLGWDALFVPGTLFYQLHPDTAAFATGVDAHAGVEQRGMMVEKIQVPVLKIGDGGGLFEDVHSIEIVTLIVVCFGFLWVFRSLGEVVKKSGLGRGVERRDLKGREKRE</sequence>
<comment type="subcellular location">
    <subcellularLocation>
        <location evidence="11">Endoplasmic reticulum membrane</location>
        <topology evidence="11">Single-pass membrane protein</topology>
    </subcellularLocation>
    <subcellularLocation>
        <location evidence="1">Endoplasmic reticulum membrane</location>
        <topology evidence="1">Single-pass type III membrane protein</topology>
    </subcellularLocation>
</comment>
<dbReference type="PANTHER" id="PTHR28533:SF1">
    <property type="entry name" value="PROTEIN PBN1"/>
    <property type="match status" value="1"/>
</dbReference>
<keyword evidence="10" id="KW-0325">Glycoprotein</keyword>
<evidence type="ECO:0000256" key="2">
    <source>
        <dbReference type="ARBA" id="ARBA00004687"/>
    </source>
</evidence>
<evidence type="ECO:0000256" key="8">
    <source>
        <dbReference type="ARBA" id="ARBA00022989"/>
    </source>
</evidence>
<gene>
    <name evidence="12" type="ORF">HCBG_05482</name>
</gene>
<keyword evidence="5 11" id="KW-0337">GPI-anchor biosynthesis</keyword>
<evidence type="ECO:0000256" key="6">
    <source>
        <dbReference type="ARBA" id="ARBA00022692"/>
    </source>
</evidence>
<keyword evidence="7 11" id="KW-0256">Endoplasmic reticulum</keyword>
<dbReference type="VEuPathDB" id="FungiDB:I7I50_03757"/>
<dbReference type="GO" id="GO:0000030">
    <property type="term" value="F:mannosyltransferase activity"/>
    <property type="evidence" value="ECO:0007669"/>
    <property type="project" value="TreeGrafter"/>
</dbReference>